<evidence type="ECO:0000313" key="3">
    <source>
        <dbReference type="EMBL" id="VDL74206.1"/>
    </source>
</evidence>
<name>A0A158QZS7_NIPBR</name>
<dbReference type="Proteomes" id="UP000271162">
    <property type="component" value="Unassembled WGS sequence"/>
</dbReference>
<evidence type="ECO:0000256" key="1">
    <source>
        <dbReference type="SAM" id="SignalP"/>
    </source>
</evidence>
<dbReference type="EMBL" id="UYSL01020352">
    <property type="protein sequence ID" value="VDL74206.1"/>
    <property type="molecule type" value="Genomic_DNA"/>
</dbReference>
<reference evidence="3 4" key="2">
    <citation type="submission" date="2018-11" db="EMBL/GenBank/DDBJ databases">
        <authorList>
            <consortium name="Pathogen Informatics"/>
        </authorList>
    </citation>
    <scope>NUCLEOTIDE SEQUENCE [LARGE SCALE GENOMIC DNA]</scope>
</reference>
<dbReference type="OrthoDB" id="5840294at2759"/>
<feature type="chain" id="PRO_5043135703" evidence="1">
    <location>
        <begin position="18"/>
        <end position="312"/>
    </location>
</feature>
<reference evidence="5" key="1">
    <citation type="submission" date="2016-04" db="UniProtKB">
        <authorList>
            <consortium name="WormBaseParasite"/>
        </authorList>
    </citation>
    <scope>IDENTIFICATION</scope>
</reference>
<keyword evidence="1" id="KW-0732">Signal</keyword>
<dbReference type="STRING" id="27835.A0A158QZS7"/>
<evidence type="ECO:0000313" key="5">
    <source>
        <dbReference type="WBParaSite" id="NBR_0001061601-mRNA-1"/>
    </source>
</evidence>
<organism evidence="5">
    <name type="scientific">Nippostrongylus brasiliensis</name>
    <name type="common">Rat hookworm</name>
    <dbReference type="NCBI Taxonomy" id="27835"/>
    <lineage>
        <taxon>Eukaryota</taxon>
        <taxon>Metazoa</taxon>
        <taxon>Ecdysozoa</taxon>
        <taxon>Nematoda</taxon>
        <taxon>Chromadorea</taxon>
        <taxon>Rhabditida</taxon>
        <taxon>Rhabditina</taxon>
        <taxon>Rhabditomorpha</taxon>
        <taxon>Strongyloidea</taxon>
        <taxon>Heligmosomidae</taxon>
        <taxon>Nippostrongylus</taxon>
    </lineage>
</organism>
<proteinExistence type="predicted"/>
<dbReference type="OMA" id="HAREFNI"/>
<protein>
    <submittedName>
        <fullName evidence="5">SGNH domain-containing protein</fullName>
    </submittedName>
</protein>
<keyword evidence="4" id="KW-1185">Reference proteome</keyword>
<accession>A0A158QZS7</accession>
<feature type="domain" description="SGNH" evidence="2">
    <location>
        <begin position="86"/>
        <end position="303"/>
    </location>
</feature>
<feature type="signal peptide" evidence="1">
    <location>
        <begin position="1"/>
        <end position="17"/>
    </location>
</feature>
<dbReference type="Pfam" id="PF19040">
    <property type="entry name" value="SGNH"/>
    <property type="match status" value="1"/>
</dbReference>
<dbReference type="GO" id="GO:0016020">
    <property type="term" value="C:membrane"/>
    <property type="evidence" value="ECO:0007669"/>
    <property type="project" value="TreeGrafter"/>
</dbReference>
<gene>
    <name evidence="3" type="ORF">NBR_LOCUS10617</name>
</gene>
<dbReference type="InterPro" id="IPR043968">
    <property type="entry name" value="SGNH"/>
</dbReference>
<dbReference type="GO" id="GO:0000271">
    <property type="term" value="P:polysaccharide biosynthetic process"/>
    <property type="evidence" value="ECO:0007669"/>
    <property type="project" value="TreeGrafter"/>
</dbReference>
<dbReference type="PANTHER" id="PTHR23028">
    <property type="entry name" value="ACETYLTRANSFERASE"/>
    <property type="match status" value="1"/>
</dbReference>
<dbReference type="InterPro" id="IPR050879">
    <property type="entry name" value="Acyltransferase_3"/>
</dbReference>
<sequence length="312" mass="36848">MIVVRLLILSQFVLTSANSDDYRFVDEFALDPMPNYTFINKSDAAWNVTLMRYLNFKENNFTRNMDSTVCIRLSNRFAPTSKPPYGFCEAEKGLGLNNVLVWGDELAMNLGRTLYYEFRKHAREFNIFSIEGCDPMLTERRPEFCKTEVNYTDILQTLRPDVIFVLSRSAVDREDFNETKSVDSDRVYQEQLKRLKEMERIAKKVYILQALPSLNTDKYPLLYTVTPVRKLKDRLIKKDDKFARRRIKELRRKCRKCELIDIKPALLDHKQRYCGFDQDTNLMYIDQRDLFTRSGRGRIRGVFAKVAKEFKV</sequence>
<evidence type="ECO:0000313" key="4">
    <source>
        <dbReference type="Proteomes" id="UP000271162"/>
    </source>
</evidence>
<dbReference type="WBParaSite" id="NBR_0001061601-mRNA-1">
    <property type="protein sequence ID" value="NBR_0001061601-mRNA-1"/>
    <property type="gene ID" value="NBR_0001061601"/>
</dbReference>
<dbReference type="AlphaFoldDB" id="A0A158QZS7"/>
<evidence type="ECO:0000259" key="2">
    <source>
        <dbReference type="Pfam" id="PF19040"/>
    </source>
</evidence>
<dbReference type="PANTHER" id="PTHR23028:SF53">
    <property type="entry name" value="ACYL_TRANSF_3 DOMAIN-CONTAINING PROTEIN"/>
    <property type="match status" value="1"/>
</dbReference>